<dbReference type="RefSeq" id="WP_094856981.1">
    <property type="nucleotide sequence ID" value="NZ_NEVM01000005.1"/>
</dbReference>
<dbReference type="InterPro" id="IPR031100">
    <property type="entry name" value="LOG_fam"/>
</dbReference>
<accession>A0A261S615</accession>
<dbReference type="GO" id="GO:0009691">
    <property type="term" value="P:cytokinin biosynthetic process"/>
    <property type="evidence" value="ECO:0007669"/>
    <property type="project" value="UniProtKB-UniRule"/>
</dbReference>
<evidence type="ECO:0000256" key="1">
    <source>
        <dbReference type="ARBA" id="ARBA00000274"/>
    </source>
</evidence>
<reference evidence="5" key="1">
    <citation type="submission" date="2017-05" db="EMBL/GenBank/DDBJ databases">
        <title>Complete and WGS of Bordetella genogroups.</title>
        <authorList>
            <person name="Spilker T."/>
            <person name="Lipuma J."/>
        </authorList>
    </citation>
    <scope>NUCLEOTIDE SEQUENCE [LARGE SCALE GENOMIC DNA]</scope>
    <source>
        <strain evidence="5">AU16122</strain>
    </source>
</reference>
<proteinExistence type="inferred from homology"/>
<evidence type="ECO:0000313" key="4">
    <source>
        <dbReference type="EMBL" id="OZI32561.1"/>
    </source>
</evidence>
<dbReference type="GO" id="GO:0008714">
    <property type="term" value="F:AMP nucleosidase activity"/>
    <property type="evidence" value="ECO:0007669"/>
    <property type="project" value="UniProtKB-EC"/>
</dbReference>
<dbReference type="PANTHER" id="PTHR31223">
    <property type="entry name" value="LOG FAMILY PROTEIN YJL055W"/>
    <property type="match status" value="1"/>
</dbReference>
<dbReference type="InterPro" id="IPR005269">
    <property type="entry name" value="LOG"/>
</dbReference>
<name>A0A261S615_9BORD</name>
<comment type="catalytic activity">
    <reaction evidence="1">
        <text>AMP + H2O = D-ribose 5-phosphate + adenine</text>
        <dbReference type="Rhea" id="RHEA:20129"/>
        <dbReference type="ChEBI" id="CHEBI:15377"/>
        <dbReference type="ChEBI" id="CHEBI:16708"/>
        <dbReference type="ChEBI" id="CHEBI:78346"/>
        <dbReference type="ChEBI" id="CHEBI:456215"/>
        <dbReference type="EC" id="3.2.2.4"/>
    </reaction>
</comment>
<dbReference type="NCBIfam" id="TIGR00730">
    <property type="entry name" value="Rossman fold protein, TIGR00730 family"/>
    <property type="match status" value="1"/>
</dbReference>
<dbReference type="SUPFAM" id="SSF102405">
    <property type="entry name" value="MCP/YpsA-like"/>
    <property type="match status" value="1"/>
</dbReference>
<dbReference type="GO" id="GO:0005829">
    <property type="term" value="C:cytosol"/>
    <property type="evidence" value="ECO:0007669"/>
    <property type="project" value="TreeGrafter"/>
</dbReference>
<evidence type="ECO:0000256" key="2">
    <source>
        <dbReference type="ARBA" id="ARBA00006763"/>
    </source>
</evidence>
<dbReference type="EC" id="3.2.2.n1" evidence="3"/>
<protein>
    <recommendedName>
        <fullName evidence="3">Cytokinin riboside 5'-monophosphate phosphoribohydrolase</fullName>
        <ecNumber evidence="3">3.2.2.n1</ecNumber>
    </recommendedName>
</protein>
<dbReference type="AlphaFoldDB" id="A0A261S615"/>
<keyword evidence="5" id="KW-1185">Reference proteome</keyword>
<sequence>MALENICVYLGSNSGRRPVYVEQAAAFGRELARRGLGLVYGGARAGTMGVLADAVLAAGGRVIGVIPESLVQKEMAHAGLTEQHIVGSMHERKTMMVERADGFVALPGGAGTFEEIFETWTWAQLGMHKKPCGLLNIAGFYDKLAEFLDHAREEAFMRPEHRAMLMVENDPGKLLDRFAHYTAPTVSKWITPGEH</sequence>
<gene>
    <name evidence="4" type="ORF">CAL29_29370</name>
</gene>
<dbReference type="EMBL" id="NEVM01000005">
    <property type="protein sequence ID" value="OZI32561.1"/>
    <property type="molecule type" value="Genomic_DNA"/>
</dbReference>
<keyword evidence="3" id="KW-0203">Cytokinin biosynthesis</keyword>
<dbReference type="Pfam" id="PF03641">
    <property type="entry name" value="Lysine_decarbox"/>
    <property type="match status" value="1"/>
</dbReference>
<keyword evidence="3" id="KW-0378">Hydrolase</keyword>
<dbReference type="Proteomes" id="UP000216020">
    <property type="component" value="Unassembled WGS sequence"/>
</dbReference>
<dbReference type="Gene3D" id="3.40.50.450">
    <property type="match status" value="1"/>
</dbReference>
<dbReference type="PANTHER" id="PTHR31223:SF70">
    <property type="entry name" value="LOG FAMILY PROTEIN YJL055W"/>
    <property type="match status" value="1"/>
</dbReference>
<dbReference type="OrthoDB" id="9801098at2"/>
<evidence type="ECO:0000313" key="5">
    <source>
        <dbReference type="Proteomes" id="UP000216020"/>
    </source>
</evidence>
<comment type="caution">
    <text evidence="4">The sequence shown here is derived from an EMBL/GenBank/DDBJ whole genome shotgun (WGS) entry which is preliminary data.</text>
</comment>
<evidence type="ECO:0000256" key="3">
    <source>
        <dbReference type="RuleBase" id="RU363015"/>
    </source>
</evidence>
<organism evidence="4 5">
    <name type="scientific">Bordetella genomosp. 10</name>
    <dbReference type="NCBI Taxonomy" id="1416804"/>
    <lineage>
        <taxon>Bacteria</taxon>
        <taxon>Pseudomonadati</taxon>
        <taxon>Pseudomonadota</taxon>
        <taxon>Betaproteobacteria</taxon>
        <taxon>Burkholderiales</taxon>
        <taxon>Alcaligenaceae</taxon>
        <taxon>Bordetella</taxon>
    </lineage>
</organism>
<comment type="similarity">
    <text evidence="2 3">Belongs to the LOG family.</text>
</comment>